<protein>
    <recommendedName>
        <fullName evidence="15">CDP-diacylglycerol--glycerol-3-phosphate 3-phosphatidyltransferase</fullName>
    </recommendedName>
</protein>
<keyword evidence="5 12" id="KW-0812">Transmembrane</keyword>
<evidence type="ECO:0000256" key="3">
    <source>
        <dbReference type="ARBA" id="ARBA00022516"/>
    </source>
</evidence>
<evidence type="ECO:0000256" key="2">
    <source>
        <dbReference type="ARBA" id="ARBA00010441"/>
    </source>
</evidence>
<keyword evidence="3" id="KW-0444">Lipid biosynthesis</keyword>
<dbReference type="EMBL" id="MFQE01000011">
    <property type="protein sequence ID" value="OGH73851.1"/>
    <property type="molecule type" value="Genomic_DNA"/>
</dbReference>
<evidence type="ECO:0008006" key="15">
    <source>
        <dbReference type="Google" id="ProtNLM"/>
    </source>
</evidence>
<sequence>MSFVDNFVKEHRDLFAYQKGYDALPHDHLLARTILKLIPKSVTPNQVTLFRIATTPIVFFLILFGYYLTGIVAFLIVASTDAIDGSMARTRNQVTKFGMLVDPLADKLLIGSLVLILVFEHYNFWLGIAVLGLEIVFIASALVSYKFKTVRAANIWGKIKMLLQVIAVFATLAALLLNFPYLFTIGAWAFGLAIGFAIVSLFAHGI</sequence>
<proteinExistence type="inferred from homology"/>
<evidence type="ECO:0000256" key="12">
    <source>
        <dbReference type="SAM" id="Phobius"/>
    </source>
</evidence>
<gene>
    <name evidence="13" type="ORF">A3C90_01245</name>
</gene>
<dbReference type="PANTHER" id="PTHR14269">
    <property type="entry name" value="CDP-DIACYLGLYCEROL--GLYCEROL-3-PHOSPHATE 3-PHOSPHATIDYLTRANSFERASE-RELATED"/>
    <property type="match status" value="1"/>
</dbReference>
<keyword evidence="8 12" id="KW-0472">Membrane</keyword>
<dbReference type="InterPro" id="IPR043130">
    <property type="entry name" value="CDP-OH_PTrfase_TM_dom"/>
</dbReference>
<dbReference type="InterPro" id="IPR048254">
    <property type="entry name" value="CDP_ALCOHOL_P_TRANSF_CS"/>
</dbReference>
<organism evidence="13 14">
    <name type="scientific">Candidatus Magasanikbacteria bacterium RIFCSPHIGHO2_02_FULL_51_14</name>
    <dbReference type="NCBI Taxonomy" id="1798683"/>
    <lineage>
        <taxon>Bacteria</taxon>
        <taxon>Candidatus Magasanikiibacteriota</taxon>
    </lineage>
</organism>
<dbReference type="STRING" id="1798683.A3C90_01245"/>
<reference evidence="13 14" key="1">
    <citation type="journal article" date="2016" name="Nat. Commun.">
        <title>Thousands of microbial genomes shed light on interconnected biogeochemical processes in an aquifer system.</title>
        <authorList>
            <person name="Anantharaman K."/>
            <person name="Brown C.T."/>
            <person name="Hug L.A."/>
            <person name="Sharon I."/>
            <person name="Castelle C.J."/>
            <person name="Probst A.J."/>
            <person name="Thomas B.C."/>
            <person name="Singh A."/>
            <person name="Wilkins M.J."/>
            <person name="Karaoz U."/>
            <person name="Brodie E.L."/>
            <person name="Williams K.H."/>
            <person name="Hubbard S.S."/>
            <person name="Banfield J.F."/>
        </authorList>
    </citation>
    <scope>NUCLEOTIDE SEQUENCE [LARGE SCALE GENOMIC DNA]</scope>
</reference>
<evidence type="ECO:0000256" key="9">
    <source>
        <dbReference type="ARBA" id="ARBA00023209"/>
    </source>
</evidence>
<evidence type="ECO:0000256" key="7">
    <source>
        <dbReference type="ARBA" id="ARBA00023098"/>
    </source>
</evidence>
<accession>A0A1F6MQA8</accession>
<keyword evidence="4 11" id="KW-0808">Transferase</keyword>
<keyword evidence="9" id="KW-0594">Phospholipid biosynthesis</keyword>
<dbReference type="PROSITE" id="PS00379">
    <property type="entry name" value="CDP_ALCOHOL_P_TRANSF"/>
    <property type="match status" value="1"/>
</dbReference>
<dbReference type="InterPro" id="IPR000462">
    <property type="entry name" value="CDP-OH_P_trans"/>
</dbReference>
<comment type="subcellular location">
    <subcellularLocation>
        <location evidence="1">Membrane</location>
        <topology evidence="1">Multi-pass membrane protein</topology>
    </subcellularLocation>
</comment>
<feature type="transmembrane region" description="Helical" evidence="12">
    <location>
        <begin position="185"/>
        <end position="203"/>
    </location>
</feature>
<evidence type="ECO:0000256" key="10">
    <source>
        <dbReference type="ARBA" id="ARBA00023264"/>
    </source>
</evidence>
<dbReference type="Gene3D" id="1.20.120.1760">
    <property type="match status" value="1"/>
</dbReference>
<dbReference type="GO" id="GO:0046474">
    <property type="term" value="P:glycerophospholipid biosynthetic process"/>
    <property type="evidence" value="ECO:0007669"/>
    <property type="project" value="TreeGrafter"/>
</dbReference>
<keyword evidence="7" id="KW-0443">Lipid metabolism</keyword>
<evidence type="ECO:0000256" key="1">
    <source>
        <dbReference type="ARBA" id="ARBA00004141"/>
    </source>
</evidence>
<name>A0A1F6MQA8_9BACT</name>
<keyword evidence="10" id="KW-1208">Phospholipid metabolism</keyword>
<evidence type="ECO:0000256" key="11">
    <source>
        <dbReference type="RuleBase" id="RU003750"/>
    </source>
</evidence>
<evidence type="ECO:0000256" key="4">
    <source>
        <dbReference type="ARBA" id="ARBA00022679"/>
    </source>
</evidence>
<dbReference type="Pfam" id="PF01066">
    <property type="entry name" value="CDP-OH_P_transf"/>
    <property type="match status" value="1"/>
</dbReference>
<dbReference type="PANTHER" id="PTHR14269:SF11">
    <property type="entry name" value="CDP-DIACYLGLYCEROL--GLYCEROL-3-PHOSPHATE 3-PHOSPHATIDYLTRANSFERASE"/>
    <property type="match status" value="1"/>
</dbReference>
<evidence type="ECO:0000256" key="8">
    <source>
        <dbReference type="ARBA" id="ARBA00023136"/>
    </source>
</evidence>
<feature type="transmembrane region" description="Helical" evidence="12">
    <location>
        <begin position="99"/>
        <end position="119"/>
    </location>
</feature>
<dbReference type="GO" id="GO:0016020">
    <property type="term" value="C:membrane"/>
    <property type="evidence" value="ECO:0007669"/>
    <property type="project" value="UniProtKB-SubCell"/>
</dbReference>
<evidence type="ECO:0000313" key="13">
    <source>
        <dbReference type="EMBL" id="OGH73851.1"/>
    </source>
</evidence>
<evidence type="ECO:0000313" key="14">
    <source>
        <dbReference type="Proteomes" id="UP000177457"/>
    </source>
</evidence>
<dbReference type="Proteomes" id="UP000177457">
    <property type="component" value="Unassembled WGS sequence"/>
</dbReference>
<evidence type="ECO:0000256" key="6">
    <source>
        <dbReference type="ARBA" id="ARBA00022989"/>
    </source>
</evidence>
<keyword evidence="6 12" id="KW-1133">Transmembrane helix</keyword>
<feature type="transmembrane region" description="Helical" evidence="12">
    <location>
        <begin position="57"/>
        <end position="78"/>
    </location>
</feature>
<comment type="caution">
    <text evidence="13">The sequence shown here is derived from an EMBL/GenBank/DDBJ whole genome shotgun (WGS) entry which is preliminary data.</text>
</comment>
<dbReference type="GO" id="GO:0016780">
    <property type="term" value="F:phosphotransferase activity, for other substituted phosphate groups"/>
    <property type="evidence" value="ECO:0007669"/>
    <property type="project" value="InterPro"/>
</dbReference>
<evidence type="ECO:0000256" key="5">
    <source>
        <dbReference type="ARBA" id="ARBA00022692"/>
    </source>
</evidence>
<dbReference type="AlphaFoldDB" id="A0A1F6MQA8"/>
<feature type="transmembrane region" description="Helical" evidence="12">
    <location>
        <begin position="125"/>
        <end position="147"/>
    </location>
</feature>
<comment type="similarity">
    <text evidence="2 11">Belongs to the CDP-alcohol phosphatidyltransferase class-I family.</text>
</comment>
<feature type="transmembrane region" description="Helical" evidence="12">
    <location>
        <begin position="159"/>
        <end position="179"/>
    </location>
</feature>
<dbReference type="InterPro" id="IPR050324">
    <property type="entry name" value="CDP-alcohol_PTase-I"/>
</dbReference>